<dbReference type="SUPFAM" id="SSF56672">
    <property type="entry name" value="DNA/RNA polymerases"/>
    <property type="match status" value="1"/>
</dbReference>
<comment type="caution">
    <text evidence="4">The sequence shown here is derived from an EMBL/GenBank/DDBJ whole genome shotgun (WGS) entry which is preliminary data.</text>
</comment>
<evidence type="ECO:0000259" key="3">
    <source>
        <dbReference type="PROSITE" id="PS50994"/>
    </source>
</evidence>
<feature type="region of interest" description="Disordered" evidence="2">
    <location>
        <begin position="768"/>
        <end position="830"/>
    </location>
</feature>
<dbReference type="InterPro" id="IPR057670">
    <property type="entry name" value="SH3_retrovirus"/>
</dbReference>
<dbReference type="InterPro" id="IPR013103">
    <property type="entry name" value="RVT_2"/>
</dbReference>
<feature type="compositionally biased region" description="Polar residues" evidence="2">
    <location>
        <begin position="245"/>
        <end position="262"/>
    </location>
</feature>
<dbReference type="PROSITE" id="PS50994">
    <property type="entry name" value="INTEGRASE"/>
    <property type="match status" value="1"/>
</dbReference>
<dbReference type="Pfam" id="PF13976">
    <property type="entry name" value="gag_pre-integrs"/>
    <property type="match status" value="1"/>
</dbReference>
<dbReference type="GO" id="GO:0003676">
    <property type="term" value="F:nucleic acid binding"/>
    <property type="evidence" value="ECO:0007669"/>
    <property type="project" value="InterPro"/>
</dbReference>
<dbReference type="GO" id="GO:0015074">
    <property type="term" value="P:DNA integration"/>
    <property type="evidence" value="ECO:0007669"/>
    <property type="project" value="InterPro"/>
</dbReference>
<evidence type="ECO:0000313" key="4">
    <source>
        <dbReference type="EMBL" id="KAG8483306.1"/>
    </source>
</evidence>
<evidence type="ECO:0000313" key="5">
    <source>
        <dbReference type="Proteomes" id="UP000701853"/>
    </source>
</evidence>
<keyword evidence="1" id="KW-0645">Protease</keyword>
<keyword evidence="1" id="KW-0378">Hydrolase</keyword>
<name>A0A8J6CTY6_9ROSI</name>
<dbReference type="InterPro" id="IPR012337">
    <property type="entry name" value="RNaseH-like_sf"/>
</dbReference>
<dbReference type="OrthoDB" id="1749397at2759"/>
<dbReference type="InterPro" id="IPR036397">
    <property type="entry name" value="RNaseH_sf"/>
</dbReference>
<dbReference type="Pfam" id="PF14223">
    <property type="entry name" value="Retrotran_gag_2"/>
    <property type="match status" value="1"/>
</dbReference>
<dbReference type="InterPro" id="IPR025724">
    <property type="entry name" value="GAG-pre-integrase_dom"/>
</dbReference>
<dbReference type="Pfam" id="PF25597">
    <property type="entry name" value="SH3_retrovirus"/>
    <property type="match status" value="1"/>
</dbReference>
<dbReference type="InterPro" id="IPR043502">
    <property type="entry name" value="DNA/RNA_pol_sf"/>
</dbReference>
<dbReference type="Gene3D" id="3.30.420.10">
    <property type="entry name" value="Ribonuclease H-like superfamily/Ribonuclease H"/>
    <property type="match status" value="2"/>
</dbReference>
<accession>A0A8J6CTY6</accession>
<organism evidence="4 5">
    <name type="scientific">Gossypium anomalum</name>
    <dbReference type="NCBI Taxonomy" id="47600"/>
    <lineage>
        <taxon>Eukaryota</taxon>
        <taxon>Viridiplantae</taxon>
        <taxon>Streptophyta</taxon>
        <taxon>Embryophyta</taxon>
        <taxon>Tracheophyta</taxon>
        <taxon>Spermatophyta</taxon>
        <taxon>Magnoliopsida</taxon>
        <taxon>eudicotyledons</taxon>
        <taxon>Gunneridae</taxon>
        <taxon>Pentapetalae</taxon>
        <taxon>rosids</taxon>
        <taxon>malvids</taxon>
        <taxon>Malvales</taxon>
        <taxon>Malvaceae</taxon>
        <taxon>Malvoideae</taxon>
        <taxon>Gossypium</taxon>
    </lineage>
</organism>
<evidence type="ECO:0000256" key="2">
    <source>
        <dbReference type="SAM" id="MobiDB-lite"/>
    </source>
</evidence>
<feature type="region of interest" description="Disordered" evidence="2">
    <location>
        <begin position="1"/>
        <end position="23"/>
    </location>
</feature>
<feature type="compositionally biased region" description="Polar residues" evidence="2">
    <location>
        <begin position="813"/>
        <end position="829"/>
    </location>
</feature>
<keyword evidence="5" id="KW-1185">Reference proteome</keyword>
<dbReference type="Pfam" id="PF22936">
    <property type="entry name" value="Pol_BBD"/>
    <property type="match status" value="1"/>
</dbReference>
<dbReference type="InterPro" id="IPR054722">
    <property type="entry name" value="PolX-like_BBD"/>
</dbReference>
<dbReference type="InterPro" id="IPR001584">
    <property type="entry name" value="Integrase_cat-core"/>
</dbReference>
<reference evidence="4 5" key="1">
    <citation type="journal article" date="2021" name="bioRxiv">
        <title>The Gossypium anomalum genome as a resource for cotton improvement and evolutionary analysis of hybrid incompatibility.</title>
        <authorList>
            <person name="Grover C.E."/>
            <person name="Yuan D."/>
            <person name="Arick M.A."/>
            <person name="Miller E.R."/>
            <person name="Hu G."/>
            <person name="Peterson D.G."/>
            <person name="Wendel J.F."/>
            <person name="Udall J.A."/>
        </authorList>
    </citation>
    <scope>NUCLEOTIDE SEQUENCE [LARGE SCALE GENOMIC DNA]</scope>
    <source>
        <strain evidence="4">JFW-Udall</strain>
        <tissue evidence="4">Leaf</tissue>
    </source>
</reference>
<dbReference type="EMBL" id="JAHUZN010000009">
    <property type="protein sequence ID" value="KAG8483306.1"/>
    <property type="molecule type" value="Genomic_DNA"/>
</dbReference>
<protein>
    <recommendedName>
        <fullName evidence="3">Integrase catalytic domain-containing protein</fullName>
    </recommendedName>
</protein>
<dbReference type="SUPFAM" id="SSF53098">
    <property type="entry name" value="Ribonuclease H-like"/>
    <property type="match status" value="1"/>
</dbReference>
<dbReference type="Proteomes" id="UP000701853">
    <property type="component" value="Chromosome 9"/>
</dbReference>
<proteinExistence type="predicted"/>
<feature type="region of interest" description="Disordered" evidence="2">
    <location>
        <begin position="245"/>
        <end position="284"/>
    </location>
</feature>
<dbReference type="GO" id="GO:0004190">
    <property type="term" value="F:aspartic-type endopeptidase activity"/>
    <property type="evidence" value="ECO:0007669"/>
    <property type="project" value="UniProtKB-KW"/>
</dbReference>
<evidence type="ECO:0000256" key="1">
    <source>
        <dbReference type="ARBA" id="ARBA00022750"/>
    </source>
</evidence>
<dbReference type="PANTHER" id="PTHR47481">
    <property type="match status" value="1"/>
</dbReference>
<dbReference type="AlphaFoldDB" id="A0A8J6CTY6"/>
<dbReference type="Pfam" id="PF07727">
    <property type="entry name" value="RVT_2"/>
    <property type="match status" value="1"/>
</dbReference>
<keyword evidence="1" id="KW-0064">Aspartyl protease</keyword>
<feature type="domain" description="Integrase catalytic" evidence="3">
    <location>
        <begin position="529"/>
        <end position="606"/>
    </location>
</feature>
<feature type="compositionally biased region" description="Low complexity" evidence="2">
    <location>
        <begin position="768"/>
        <end position="802"/>
    </location>
</feature>
<dbReference type="PANTHER" id="PTHR47481:SF10">
    <property type="entry name" value="COPIA-LIKE POLYPROTEIN_RETROTRANSPOSON"/>
    <property type="match status" value="1"/>
</dbReference>
<sequence length="1008" mass="111315">MATEVVPTVDTPPHSTNSGEVVNQPGILPSAGVHYFAKHDTIKLSERNFLLWKNQLLLILEGYGLDGFVLGTILPPPAFVTGADGHPVANPAFLVHNKQDKFLASWLLSTISDEVLVHLTAAKTSLDIWTTIDRKFSAKSNIKLSSMRHTLYSIKKGSLTIKYYLSKVKSLSDSLTAAGSLVTEQEQISVILAGLPIEFESIRILVSATSLSLELVTEMLLDCEAWQLALLTDVPLQANLVSQSQQGNLDKTGSDSNRSSNHGYRGQTRGWSRARARGSGRGWSRSKPQCQLCVNYHSLGEAPTSHCSSSHCFSSCPTPSSSHALSSSVATQTWYLDSGATNHITPAVASLNNVSPYTGTSQISMGNGESVSIDNVGSSTFTAGSRLLHLKHVLHVPAVCKNLMSVRQFARDNAVFFEFHPFLCFVKDIQTGKILLEGHMHDGLYRFDFSQPTFNKPASRFGSPLVCNVQPPSSAELWHDRLGHPCSNTLARVLNSCNVSFKRSSLQFMCTPCKLGKFHKLPFGSSQTVYSVPFELVASDVWGPSHVSSNGFSYYVSFVDMYSRYTWLYFLKSMSEIARCFLHFHKMVQVQFGASIKMLQTDGGEQNGVAERRHHHVVDMGLTLLARASIPLEYWSFAFSHAVHIINRLLMPILHHQTPYEKLYKTNPDYSQLKVFGSACFLYLRPFQQHKLEFRSQKCVFLGFGSHQKGYKCLAEDGRVFVSRHVLFDETSFPFQAGFSLPTAESPIRFHHQNSLVPVVASLNSTSSGSSTQPPVVLHSPSLLPSPRESVSLPSSSPSSAPGDIVAQPSPSPTSVPGDTVAQPPSSVNGHLIRTRSKNDIFKPKLLCSILNEKEPSTIAEAFKSPAWTVAAQAEYRALLANNTWDLVPLPDGRRAVGCKWIFKVKRHADGSVARYKGRLVVKGYLQEAGVDFLETFSPVVKPTTIRVVLAIAVSREWSLRQVDINNAFLNGDLHEEIYMQQPPGFEQHHPDGRQLVCKLRKALYGLK</sequence>
<gene>
    <name evidence="4" type="ORF">CXB51_022295</name>
</gene>